<dbReference type="EMBL" id="BAABBF010000009">
    <property type="protein sequence ID" value="GAA3721305.1"/>
    <property type="molecule type" value="Genomic_DNA"/>
</dbReference>
<sequence length="183" mass="18654">MSAPVPLAGAGWGWMLGYGILSVVLAIAAFAWPFAATLAATLVVGTFFTTAGIVSIVAGIRGRGHDGRGYAIGFGIVSLLIGLVMVLKPMSGAFSLTLMVTAWLAVRGVMEIAFGTRMRRGKAMMIVLGVVNIVLAGIVLATLPFSALTLPGYILGISFLFGGVTAIASALAHRKGAPAFSAG</sequence>
<evidence type="ECO:0008006" key="4">
    <source>
        <dbReference type="Google" id="ProtNLM"/>
    </source>
</evidence>
<name>A0ABP7EMI1_9SPHN</name>
<evidence type="ECO:0000313" key="2">
    <source>
        <dbReference type="EMBL" id="GAA3721305.1"/>
    </source>
</evidence>
<evidence type="ECO:0000313" key="3">
    <source>
        <dbReference type="Proteomes" id="UP001500523"/>
    </source>
</evidence>
<keyword evidence="3" id="KW-1185">Reference proteome</keyword>
<keyword evidence="1" id="KW-0812">Transmembrane</keyword>
<comment type="caution">
    <text evidence="2">The sequence shown here is derived from an EMBL/GenBank/DDBJ whole genome shotgun (WGS) entry which is preliminary data.</text>
</comment>
<feature type="transmembrane region" description="Helical" evidence="1">
    <location>
        <begin position="126"/>
        <end position="147"/>
    </location>
</feature>
<dbReference type="PANTHER" id="PTHR34989:SF1">
    <property type="entry name" value="PROTEIN HDED"/>
    <property type="match status" value="1"/>
</dbReference>
<dbReference type="InterPro" id="IPR052712">
    <property type="entry name" value="Acid_resist_chaperone_HdeD"/>
</dbReference>
<feature type="transmembrane region" description="Helical" evidence="1">
    <location>
        <begin position="153"/>
        <end position="172"/>
    </location>
</feature>
<feature type="transmembrane region" description="Helical" evidence="1">
    <location>
        <begin position="38"/>
        <end position="58"/>
    </location>
</feature>
<dbReference type="PANTHER" id="PTHR34989">
    <property type="entry name" value="PROTEIN HDED"/>
    <property type="match status" value="1"/>
</dbReference>
<feature type="transmembrane region" description="Helical" evidence="1">
    <location>
        <begin position="70"/>
        <end position="87"/>
    </location>
</feature>
<dbReference type="Pfam" id="PF03729">
    <property type="entry name" value="DUF308"/>
    <property type="match status" value="2"/>
</dbReference>
<dbReference type="RefSeq" id="WP_344694386.1">
    <property type="nucleotide sequence ID" value="NZ_BAABBF010000009.1"/>
</dbReference>
<feature type="transmembrane region" description="Helical" evidence="1">
    <location>
        <begin position="93"/>
        <end position="114"/>
    </location>
</feature>
<gene>
    <name evidence="2" type="ORF">GCM10022268_31930</name>
</gene>
<accession>A0ABP7EMI1</accession>
<evidence type="ECO:0000256" key="1">
    <source>
        <dbReference type="SAM" id="Phobius"/>
    </source>
</evidence>
<keyword evidence="1" id="KW-1133">Transmembrane helix</keyword>
<protein>
    <recommendedName>
        <fullName evidence="4">HdeD family acid-resistance protein</fullName>
    </recommendedName>
</protein>
<feature type="transmembrane region" description="Helical" evidence="1">
    <location>
        <begin position="12"/>
        <end position="32"/>
    </location>
</feature>
<keyword evidence="1" id="KW-0472">Membrane</keyword>
<organism evidence="2 3">
    <name type="scientific">Sphingomonas cynarae</name>
    <dbReference type="NCBI Taxonomy" id="930197"/>
    <lineage>
        <taxon>Bacteria</taxon>
        <taxon>Pseudomonadati</taxon>
        <taxon>Pseudomonadota</taxon>
        <taxon>Alphaproteobacteria</taxon>
        <taxon>Sphingomonadales</taxon>
        <taxon>Sphingomonadaceae</taxon>
        <taxon>Sphingomonas</taxon>
    </lineage>
</organism>
<reference evidence="3" key="1">
    <citation type="journal article" date="2019" name="Int. J. Syst. Evol. Microbiol.">
        <title>The Global Catalogue of Microorganisms (GCM) 10K type strain sequencing project: providing services to taxonomists for standard genome sequencing and annotation.</title>
        <authorList>
            <consortium name="The Broad Institute Genomics Platform"/>
            <consortium name="The Broad Institute Genome Sequencing Center for Infectious Disease"/>
            <person name="Wu L."/>
            <person name="Ma J."/>
        </authorList>
    </citation>
    <scope>NUCLEOTIDE SEQUENCE [LARGE SCALE GENOMIC DNA]</scope>
    <source>
        <strain evidence="3">JCM 17498</strain>
    </source>
</reference>
<dbReference type="Proteomes" id="UP001500523">
    <property type="component" value="Unassembled WGS sequence"/>
</dbReference>
<proteinExistence type="predicted"/>
<dbReference type="InterPro" id="IPR005325">
    <property type="entry name" value="DUF308_memb"/>
</dbReference>